<sequence length="308" mass="34333">MVGSDVCGFGGNTTETLCARWASLGAFYTFYRNHDGDTSIYQEFYRWDTVAESARNAIEIRYRMLDYLYTNFHQQTVDGTPVINPLFFMYPEDENTFPIQWQFFYGDSVLVSPVVDENSTSVDIYLPDDIFYDWYTHEAVRGNGSYVSLVDVPYTAIPLHIKGGSIIPLRVTGANTTTELRKKNFEILIAPGLDGKASGSLYLDEGDAIEQPAISEITFAYENGQLSVDGTFGYDAGVVIEKITLLGESEPVNAGHGYGQGRWGWGHSWNGQQTTSNTTVNIPLTGPYKQDCKSRRGGHGGWGRHWSS</sequence>
<organism evidence="1 2">
    <name type="scientific">Coniosporium uncinatum</name>
    <dbReference type="NCBI Taxonomy" id="93489"/>
    <lineage>
        <taxon>Eukaryota</taxon>
        <taxon>Fungi</taxon>
        <taxon>Dikarya</taxon>
        <taxon>Ascomycota</taxon>
        <taxon>Pezizomycotina</taxon>
        <taxon>Dothideomycetes</taxon>
        <taxon>Dothideomycetes incertae sedis</taxon>
        <taxon>Coniosporium</taxon>
    </lineage>
</organism>
<gene>
    <name evidence="1" type="ORF">LTS18_012492</name>
</gene>
<name>A0ACC3CX84_9PEZI</name>
<proteinExistence type="predicted"/>
<reference evidence="1" key="1">
    <citation type="submission" date="2024-09" db="EMBL/GenBank/DDBJ databases">
        <title>Black Yeasts Isolated from many extreme environments.</title>
        <authorList>
            <person name="Coleine C."/>
            <person name="Stajich J.E."/>
            <person name="Selbmann L."/>
        </authorList>
    </citation>
    <scope>NUCLEOTIDE SEQUENCE</scope>
    <source>
        <strain evidence="1">CCFEE 5737</strain>
    </source>
</reference>
<dbReference type="Proteomes" id="UP001186974">
    <property type="component" value="Unassembled WGS sequence"/>
</dbReference>
<evidence type="ECO:0000313" key="2">
    <source>
        <dbReference type="Proteomes" id="UP001186974"/>
    </source>
</evidence>
<keyword evidence="2" id="KW-1185">Reference proteome</keyword>
<comment type="caution">
    <text evidence="1">The sequence shown here is derived from an EMBL/GenBank/DDBJ whole genome shotgun (WGS) entry which is preliminary data.</text>
</comment>
<accession>A0ACC3CX84</accession>
<evidence type="ECO:0000313" key="1">
    <source>
        <dbReference type="EMBL" id="KAK3050950.1"/>
    </source>
</evidence>
<protein>
    <submittedName>
        <fullName evidence="1">Uncharacterized protein</fullName>
    </submittedName>
</protein>
<dbReference type="EMBL" id="JAWDJW010010082">
    <property type="protein sequence ID" value="KAK3050950.1"/>
    <property type="molecule type" value="Genomic_DNA"/>
</dbReference>